<evidence type="ECO:0000313" key="1">
    <source>
        <dbReference type="EMBL" id="MDL0089676.1"/>
    </source>
</evidence>
<dbReference type="Proteomes" id="UP001173801">
    <property type="component" value="Unassembled WGS sequence"/>
</dbReference>
<protein>
    <submittedName>
        <fullName evidence="1">Uncharacterized protein</fullName>
    </submittedName>
</protein>
<comment type="caution">
    <text evidence="1">The sequence shown here is derived from an EMBL/GenBank/DDBJ whole genome shotgun (WGS) entry which is preliminary data.</text>
</comment>
<dbReference type="EMBL" id="JANURM010000017">
    <property type="protein sequence ID" value="MDL0089676.1"/>
    <property type="molecule type" value="Genomic_DNA"/>
</dbReference>
<gene>
    <name evidence="1" type="ORF">NYG85_09925</name>
</gene>
<feature type="non-terminal residue" evidence="1">
    <location>
        <position position="1"/>
    </location>
</feature>
<keyword evidence="2" id="KW-1185">Reference proteome</keyword>
<organism evidence="1 2">
    <name type="scientific">Campylobacter gastrosuis</name>
    <dbReference type="NCBI Taxonomy" id="2974576"/>
    <lineage>
        <taxon>Bacteria</taxon>
        <taxon>Pseudomonadati</taxon>
        <taxon>Campylobacterota</taxon>
        <taxon>Epsilonproteobacteria</taxon>
        <taxon>Campylobacterales</taxon>
        <taxon>Campylobacteraceae</taxon>
        <taxon>Campylobacter</taxon>
    </lineage>
</organism>
<reference evidence="1" key="2">
    <citation type="journal article" date="2023" name="Microorganisms">
        <title>Isolation and Genomic Characteristics of Cat-Borne Campylobacter felis sp. nov. and Sheep-Borne Campylobacter ovis sp. nov.</title>
        <authorList>
            <person name="Wang H."/>
            <person name="Li Y."/>
            <person name="Gu Y."/>
            <person name="Zhou G."/>
            <person name="Chen X."/>
            <person name="Zhang X."/>
            <person name="Shao Z."/>
            <person name="Zhang J."/>
            <person name="Zhang M."/>
        </authorList>
    </citation>
    <scope>NUCLEOTIDE SEQUENCE</scope>
    <source>
        <strain evidence="1">PS10</strain>
    </source>
</reference>
<reference evidence="1" key="1">
    <citation type="submission" date="2022-08" db="EMBL/GenBank/DDBJ databases">
        <authorList>
            <person name="Wang H."/>
        </authorList>
    </citation>
    <scope>NUCLEOTIDE SEQUENCE</scope>
    <source>
        <strain evidence="1">PS10</strain>
    </source>
</reference>
<sequence length="61" mass="7088">GKELEHEISKAAKEHKLDIEYALLGLGRDSNVKLSVFKEPTARTKKWDINPLYIFMNLKLF</sequence>
<evidence type="ECO:0000313" key="2">
    <source>
        <dbReference type="Proteomes" id="UP001173801"/>
    </source>
</evidence>
<name>A0ABT7HRY0_9BACT</name>
<proteinExistence type="predicted"/>
<accession>A0ABT7HRY0</accession>